<dbReference type="InterPro" id="IPR000700">
    <property type="entry name" value="PAS-assoc_C"/>
</dbReference>
<gene>
    <name evidence="3" type="ORF">A2610_00020</name>
</gene>
<keyword evidence="1" id="KW-0175">Coiled coil</keyword>
<name>A0A1F8DYP9_9BACT</name>
<dbReference type="InterPro" id="IPR013656">
    <property type="entry name" value="PAS_4"/>
</dbReference>
<dbReference type="Gene3D" id="3.30.450.20">
    <property type="entry name" value="PAS domain"/>
    <property type="match status" value="2"/>
</dbReference>
<feature type="domain" description="PAC" evidence="2">
    <location>
        <begin position="87"/>
        <end position="139"/>
    </location>
</feature>
<evidence type="ECO:0000313" key="4">
    <source>
        <dbReference type="Proteomes" id="UP000179057"/>
    </source>
</evidence>
<reference evidence="3 4" key="1">
    <citation type="journal article" date="2016" name="Nat. Commun.">
        <title>Thousands of microbial genomes shed light on interconnected biogeochemical processes in an aquifer system.</title>
        <authorList>
            <person name="Anantharaman K."/>
            <person name="Brown C.T."/>
            <person name="Hug L.A."/>
            <person name="Sharon I."/>
            <person name="Castelle C.J."/>
            <person name="Probst A.J."/>
            <person name="Thomas B.C."/>
            <person name="Singh A."/>
            <person name="Wilkins M.J."/>
            <person name="Karaoz U."/>
            <person name="Brodie E.L."/>
            <person name="Williams K.H."/>
            <person name="Hubbard S.S."/>
            <person name="Banfield J.F."/>
        </authorList>
    </citation>
    <scope>NUCLEOTIDE SEQUENCE [LARGE SCALE GENOMIC DNA]</scope>
</reference>
<dbReference type="EMBL" id="MGIV01000023">
    <property type="protein sequence ID" value="OGM93626.1"/>
    <property type="molecule type" value="Genomic_DNA"/>
</dbReference>
<organism evidence="3 4">
    <name type="scientific">Candidatus Wolfebacteria bacterium RIFOXYD1_FULL_48_65</name>
    <dbReference type="NCBI Taxonomy" id="1802561"/>
    <lineage>
        <taxon>Bacteria</taxon>
        <taxon>Candidatus Wolfeibacteriota</taxon>
    </lineage>
</organism>
<dbReference type="SUPFAM" id="SSF55785">
    <property type="entry name" value="PYP-like sensor domain (PAS domain)"/>
    <property type="match status" value="2"/>
</dbReference>
<proteinExistence type="predicted"/>
<dbReference type="Proteomes" id="UP000179057">
    <property type="component" value="Unassembled WGS sequence"/>
</dbReference>
<accession>A0A1F8DYP9</accession>
<dbReference type="AlphaFoldDB" id="A0A1F8DYP9"/>
<evidence type="ECO:0000256" key="1">
    <source>
        <dbReference type="SAM" id="Coils"/>
    </source>
</evidence>
<sequence length="309" mass="35257">MTTDEAQDKKPIVSERDFYDLVDNTPICIKAFDKDGKLIFVNKGGRDEHSIKDTDDISKWDWLGTVKEPYRAAAWEKFEKALKGEPSTVEFEHTPEGSKHAWCSGTLSPIKDENGNVKSVLFYSIDVSSLKVAELAAQEREQMFQTLLDSVPLCIKWFNAKGNLISVNKGGRKEHFLENLTEEEITNWDYMGCIDEAYRSQVKESMTAALKGVGSSFPIKHPPGTSEGTWCQSTMLPVKGYDGNIKYVLFLSRDITDEKLIGEERQKSEAEMKQKNEELEIFNKMTVNRELKMIELKEKIKELEEKSHP</sequence>
<comment type="caution">
    <text evidence="3">The sequence shown here is derived from an EMBL/GenBank/DDBJ whole genome shotgun (WGS) entry which is preliminary data.</text>
</comment>
<dbReference type="InterPro" id="IPR035965">
    <property type="entry name" value="PAS-like_dom_sf"/>
</dbReference>
<dbReference type="NCBIfam" id="TIGR00229">
    <property type="entry name" value="sensory_box"/>
    <property type="match status" value="2"/>
</dbReference>
<dbReference type="InterPro" id="IPR000014">
    <property type="entry name" value="PAS"/>
</dbReference>
<feature type="coiled-coil region" evidence="1">
    <location>
        <begin position="265"/>
        <end position="306"/>
    </location>
</feature>
<dbReference type="PROSITE" id="PS50113">
    <property type="entry name" value="PAC"/>
    <property type="match status" value="1"/>
</dbReference>
<dbReference type="Pfam" id="PF08448">
    <property type="entry name" value="PAS_4"/>
    <property type="match status" value="2"/>
</dbReference>
<protein>
    <recommendedName>
        <fullName evidence="2">PAC domain-containing protein</fullName>
    </recommendedName>
</protein>
<evidence type="ECO:0000313" key="3">
    <source>
        <dbReference type="EMBL" id="OGM93626.1"/>
    </source>
</evidence>
<evidence type="ECO:0000259" key="2">
    <source>
        <dbReference type="PROSITE" id="PS50113"/>
    </source>
</evidence>